<gene>
    <name evidence="1" type="ORF">GRI58_03620</name>
</gene>
<dbReference type="AlphaFoldDB" id="A0A845ACD2"/>
<evidence type="ECO:0000313" key="2">
    <source>
        <dbReference type="Proteomes" id="UP000439780"/>
    </source>
</evidence>
<keyword evidence="2" id="KW-1185">Reference proteome</keyword>
<organism evidence="1 2">
    <name type="scientific">Qipengyuania algicida</name>
    <dbReference type="NCBI Taxonomy" id="1836209"/>
    <lineage>
        <taxon>Bacteria</taxon>
        <taxon>Pseudomonadati</taxon>
        <taxon>Pseudomonadota</taxon>
        <taxon>Alphaproteobacteria</taxon>
        <taxon>Sphingomonadales</taxon>
        <taxon>Erythrobacteraceae</taxon>
        <taxon>Qipengyuania</taxon>
    </lineage>
</organism>
<evidence type="ECO:0000313" key="1">
    <source>
        <dbReference type="EMBL" id="MXP27910.1"/>
    </source>
</evidence>
<reference evidence="1 2" key="1">
    <citation type="submission" date="2019-12" db="EMBL/GenBank/DDBJ databases">
        <title>Genomic-based taxomic classification of the family Erythrobacteraceae.</title>
        <authorList>
            <person name="Xu L."/>
        </authorList>
    </citation>
    <scope>NUCLEOTIDE SEQUENCE [LARGE SCALE GENOMIC DNA]</scope>
    <source>
        <strain evidence="1 2">KEMB 9005-328</strain>
    </source>
</reference>
<proteinExistence type="predicted"/>
<comment type="caution">
    <text evidence="1">The sequence shown here is derived from an EMBL/GenBank/DDBJ whole genome shotgun (WGS) entry which is preliminary data.</text>
</comment>
<dbReference type="Proteomes" id="UP000439780">
    <property type="component" value="Unassembled WGS sequence"/>
</dbReference>
<sequence>MSPHRTWVRKVDGLGFEVMTDCPIRGRRHEAFRFHAVDANGIAEKLHSFAQATAPTVLGAGCANPPVPVIELWGGDNGSA</sequence>
<accession>A0A845ACD2</accession>
<name>A0A845ACD2_9SPHN</name>
<dbReference type="EMBL" id="WTYA01000002">
    <property type="protein sequence ID" value="MXP27910.1"/>
    <property type="molecule type" value="Genomic_DNA"/>
</dbReference>
<dbReference type="RefSeq" id="WP_160752203.1">
    <property type="nucleotide sequence ID" value="NZ_WTYA01000002.1"/>
</dbReference>
<protein>
    <submittedName>
        <fullName evidence="1">Uncharacterized protein</fullName>
    </submittedName>
</protein>